<protein>
    <submittedName>
        <fullName evidence="2">Uncharacterized protein</fullName>
    </submittedName>
</protein>
<comment type="caution">
    <text evidence="2">The sequence shown here is derived from an EMBL/GenBank/DDBJ whole genome shotgun (WGS) entry which is preliminary data.</text>
</comment>
<dbReference type="Proteomes" id="UP000012589">
    <property type="component" value="Unassembled WGS sequence"/>
</dbReference>
<dbReference type="PATRIC" id="fig|1235802.3.peg.4691"/>
<evidence type="ECO:0000313" key="3">
    <source>
        <dbReference type="Proteomes" id="UP000012589"/>
    </source>
</evidence>
<proteinExistence type="predicted"/>
<evidence type="ECO:0000256" key="1">
    <source>
        <dbReference type="SAM" id="Phobius"/>
    </source>
</evidence>
<dbReference type="AlphaFoldDB" id="N1ZX45"/>
<dbReference type="OrthoDB" id="1700423at2"/>
<keyword evidence="1" id="KW-0472">Membrane</keyword>
<gene>
    <name evidence="2" type="ORF">C823_04414</name>
</gene>
<dbReference type="EMBL" id="AQFT01000129">
    <property type="protein sequence ID" value="EMZ21597.1"/>
    <property type="molecule type" value="Genomic_DNA"/>
</dbReference>
<accession>N1ZX45</accession>
<dbReference type="STRING" id="1235802.C823_04414"/>
<dbReference type="HOGENOM" id="CLU_2934603_0_0_9"/>
<feature type="transmembrane region" description="Helical" evidence="1">
    <location>
        <begin position="20"/>
        <end position="41"/>
    </location>
</feature>
<sequence length="60" mass="7122">MNNFGVLYRYELKKIWKRKIVYATLAICFITTAILLIGEFIGSYSIDNEKVDTKYHIFQK</sequence>
<reference evidence="2 3" key="1">
    <citation type="journal article" date="2014" name="Genome Announc.">
        <title>Draft genome sequences of the altered schaedler flora, a defined bacterial community from gnotobiotic mice.</title>
        <authorList>
            <person name="Wannemuehler M.J."/>
            <person name="Overstreet A.M."/>
            <person name="Ward D.V."/>
            <person name="Phillips G.J."/>
        </authorList>
    </citation>
    <scope>NUCLEOTIDE SEQUENCE [LARGE SCALE GENOMIC DNA]</scope>
    <source>
        <strain evidence="2 3">ASF492</strain>
    </source>
</reference>
<organism evidence="2 3">
    <name type="scientific">Eubacterium plexicaudatum ASF492</name>
    <dbReference type="NCBI Taxonomy" id="1235802"/>
    <lineage>
        <taxon>Bacteria</taxon>
        <taxon>Bacillati</taxon>
        <taxon>Bacillota</taxon>
        <taxon>Clostridia</taxon>
        <taxon>Eubacteriales</taxon>
        <taxon>Eubacteriaceae</taxon>
        <taxon>Eubacterium</taxon>
    </lineage>
</organism>
<keyword evidence="1" id="KW-1133">Transmembrane helix</keyword>
<keyword evidence="1" id="KW-0812">Transmembrane</keyword>
<evidence type="ECO:0000313" key="2">
    <source>
        <dbReference type="EMBL" id="EMZ21597.1"/>
    </source>
</evidence>
<name>N1ZX45_9FIRM</name>
<keyword evidence="3" id="KW-1185">Reference proteome</keyword>